<dbReference type="Proteomes" id="UP000664859">
    <property type="component" value="Unassembled WGS sequence"/>
</dbReference>
<comment type="caution">
    <text evidence="2">The sequence shown here is derived from an EMBL/GenBank/DDBJ whole genome shotgun (WGS) entry which is preliminary data.</text>
</comment>
<evidence type="ECO:0000313" key="2">
    <source>
        <dbReference type="EMBL" id="KAG5175220.1"/>
    </source>
</evidence>
<dbReference type="InterPro" id="IPR036770">
    <property type="entry name" value="Ankyrin_rpt-contain_sf"/>
</dbReference>
<feature type="region of interest" description="Disordered" evidence="1">
    <location>
        <begin position="42"/>
        <end position="77"/>
    </location>
</feature>
<dbReference type="PANTHER" id="PTHR46586:SF3">
    <property type="entry name" value="ANKYRIN REPEAT-CONTAINING PROTEIN"/>
    <property type="match status" value="1"/>
</dbReference>
<dbReference type="Gene3D" id="1.25.40.20">
    <property type="entry name" value="Ankyrin repeat-containing domain"/>
    <property type="match status" value="1"/>
</dbReference>
<sequence>MEYGGSWRHWQSLQPAKFWHAIGARGDISIAEWSMENLCLSAEQPTDSESAGQPTEFEPEYSYDSDEELDWTPHETTPPFMKGAARAGKLAMLDWACTQGILRWTPHCARAVADGAVSGGSLDAVKWLHKQLGSSDDAFRQATINRSGVCELDLRAAGVGCLDILKWLKEHGLLMDPQHREESEACSNAAAGCNDPNVIAWLRAEGYGWGSDICYNAAMQGHLEVLKDAGTWRG</sequence>
<protein>
    <submittedName>
        <fullName evidence="2">Uncharacterized protein</fullName>
    </submittedName>
</protein>
<evidence type="ECO:0000256" key="1">
    <source>
        <dbReference type="SAM" id="MobiDB-lite"/>
    </source>
</evidence>
<dbReference type="PANTHER" id="PTHR46586">
    <property type="entry name" value="ANKYRIN REPEAT-CONTAINING PROTEIN"/>
    <property type="match status" value="1"/>
</dbReference>
<name>A0A835YKC7_9STRA</name>
<organism evidence="2 3">
    <name type="scientific">Tribonema minus</name>
    <dbReference type="NCBI Taxonomy" id="303371"/>
    <lineage>
        <taxon>Eukaryota</taxon>
        <taxon>Sar</taxon>
        <taxon>Stramenopiles</taxon>
        <taxon>Ochrophyta</taxon>
        <taxon>PX clade</taxon>
        <taxon>Xanthophyceae</taxon>
        <taxon>Tribonematales</taxon>
        <taxon>Tribonemataceae</taxon>
        <taxon>Tribonema</taxon>
    </lineage>
</organism>
<keyword evidence="3" id="KW-1185">Reference proteome</keyword>
<gene>
    <name evidence="2" type="ORF">JKP88DRAFT_351583</name>
</gene>
<feature type="compositionally biased region" description="Polar residues" evidence="1">
    <location>
        <begin position="43"/>
        <end position="53"/>
    </location>
</feature>
<accession>A0A835YKC7</accession>
<dbReference type="InterPro" id="IPR052050">
    <property type="entry name" value="SecEffector_AnkRepeat"/>
</dbReference>
<reference evidence="2" key="1">
    <citation type="submission" date="2021-02" db="EMBL/GenBank/DDBJ databases">
        <title>First Annotated Genome of the Yellow-green Alga Tribonema minus.</title>
        <authorList>
            <person name="Mahan K.M."/>
        </authorList>
    </citation>
    <scope>NUCLEOTIDE SEQUENCE</scope>
    <source>
        <strain evidence="2">UTEX B ZZ1240</strain>
    </source>
</reference>
<proteinExistence type="predicted"/>
<evidence type="ECO:0000313" key="3">
    <source>
        <dbReference type="Proteomes" id="UP000664859"/>
    </source>
</evidence>
<feature type="compositionally biased region" description="Acidic residues" evidence="1">
    <location>
        <begin position="57"/>
        <end position="70"/>
    </location>
</feature>
<dbReference type="EMBL" id="JAFCMP010000552">
    <property type="protein sequence ID" value="KAG5175220.1"/>
    <property type="molecule type" value="Genomic_DNA"/>
</dbReference>
<dbReference type="AlphaFoldDB" id="A0A835YKC7"/>